<evidence type="ECO:0000256" key="2">
    <source>
        <dbReference type="SAM" id="Phobius"/>
    </source>
</evidence>
<dbReference type="RefSeq" id="WP_176688595.1">
    <property type="nucleotide sequence ID" value="NZ_CP048810.1"/>
</dbReference>
<dbReference type="AlphaFoldDB" id="A0A6N1CE10"/>
<evidence type="ECO:0000313" key="3">
    <source>
        <dbReference type="EMBL" id="QKS82875.1"/>
    </source>
</evidence>
<name>A0A6N1CE10_9PSED</name>
<dbReference type="GO" id="GO:0030153">
    <property type="term" value="P:bacteriocin immunity"/>
    <property type="evidence" value="ECO:0007669"/>
    <property type="project" value="UniProtKB-KW"/>
</dbReference>
<feature type="transmembrane region" description="Helical" evidence="2">
    <location>
        <begin position="6"/>
        <end position="27"/>
    </location>
</feature>
<keyword evidence="1" id="KW-0079">Bacteriocin immunity</keyword>
<dbReference type="KEGG" id="pbz:GN234_13330"/>
<dbReference type="Pfam" id="PF03526">
    <property type="entry name" value="Microcin"/>
    <property type="match status" value="1"/>
</dbReference>
<evidence type="ECO:0000313" key="4">
    <source>
        <dbReference type="Proteomes" id="UP000509545"/>
    </source>
</evidence>
<dbReference type="GO" id="GO:0015643">
    <property type="term" value="F:toxic substance binding"/>
    <property type="evidence" value="ECO:0007669"/>
    <property type="project" value="InterPro"/>
</dbReference>
<evidence type="ECO:0000256" key="1">
    <source>
        <dbReference type="ARBA" id="ARBA00023025"/>
    </source>
</evidence>
<keyword evidence="4" id="KW-1185">Reference proteome</keyword>
<dbReference type="PRINTS" id="PR01298">
    <property type="entry name" value="MICROCIN"/>
</dbReference>
<dbReference type="Proteomes" id="UP000509545">
    <property type="component" value="Chromosome"/>
</dbReference>
<reference evidence="3 4" key="1">
    <citation type="submission" date="2020-02" db="EMBL/GenBank/DDBJ databases">
        <authorList>
            <person name="Liang J."/>
        </authorList>
    </citation>
    <scope>NUCLEOTIDE SEQUENCE [LARGE SCALE GENOMIC DNA]</scope>
    <source>
        <strain evidence="3 4">L22-9</strain>
    </source>
</reference>
<keyword evidence="2" id="KW-1133">Transmembrane helix</keyword>
<sequence length="115" mass="13366">MDKQYYFTHLIWGVVMFCVCACTWYGLPSAGDLALSKEIVFYGVSAVLYPFSKKFLEGIALNFTSKEFWYSGFFKEGTAKNSIYVMYYAFCYILAVPFSVMFVMRFFTVRASLRK</sequence>
<organism evidence="3 4">
    <name type="scientific">Pseudomonas bijieensis</name>
    <dbReference type="NCBI Taxonomy" id="2681983"/>
    <lineage>
        <taxon>Bacteria</taxon>
        <taxon>Pseudomonadati</taxon>
        <taxon>Pseudomonadota</taxon>
        <taxon>Gammaproteobacteria</taxon>
        <taxon>Pseudomonadales</taxon>
        <taxon>Pseudomonadaceae</taxon>
        <taxon>Pseudomonas</taxon>
    </lineage>
</organism>
<keyword evidence="2" id="KW-0472">Membrane</keyword>
<accession>A0A6N1CE10</accession>
<dbReference type="InterPro" id="IPR003061">
    <property type="entry name" value="Microcin"/>
</dbReference>
<proteinExistence type="predicted"/>
<dbReference type="EMBL" id="CP048810">
    <property type="protein sequence ID" value="QKS82875.1"/>
    <property type="molecule type" value="Genomic_DNA"/>
</dbReference>
<gene>
    <name evidence="3" type="ORF">GN234_13330</name>
</gene>
<protein>
    <recommendedName>
        <fullName evidence="5">Colicin E1 (Microcin) immunity protein</fullName>
    </recommendedName>
</protein>
<keyword evidence="2" id="KW-0812">Transmembrane</keyword>
<feature type="transmembrane region" description="Helical" evidence="2">
    <location>
        <begin position="83"/>
        <end position="107"/>
    </location>
</feature>
<evidence type="ECO:0008006" key="5">
    <source>
        <dbReference type="Google" id="ProtNLM"/>
    </source>
</evidence>